<dbReference type="GO" id="GO:0042761">
    <property type="term" value="P:very long-chain fatty acid biosynthetic process"/>
    <property type="evidence" value="ECO:0007669"/>
    <property type="project" value="TreeGrafter"/>
</dbReference>
<organism evidence="11 12">
    <name type="scientific">Meganyctiphanes norvegica</name>
    <name type="common">Northern krill</name>
    <name type="synonym">Thysanopoda norvegica</name>
    <dbReference type="NCBI Taxonomy" id="48144"/>
    <lineage>
        <taxon>Eukaryota</taxon>
        <taxon>Metazoa</taxon>
        <taxon>Ecdysozoa</taxon>
        <taxon>Arthropoda</taxon>
        <taxon>Crustacea</taxon>
        <taxon>Multicrustacea</taxon>
        <taxon>Malacostraca</taxon>
        <taxon>Eumalacostraca</taxon>
        <taxon>Eucarida</taxon>
        <taxon>Euphausiacea</taxon>
        <taxon>Euphausiidae</taxon>
        <taxon>Meganyctiphanes</taxon>
    </lineage>
</organism>
<comment type="similarity">
    <text evidence="10">Belongs to the ELO family.</text>
</comment>
<name>A0AAV2REZ6_MEGNR</name>
<feature type="transmembrane region" description="Helical" evidence="10">
    <location>
        <begin position="348"/>
        <end position="370"/>
    </location>
</feature>
<dbReference type="GO" id="GO:0034626">
    <property type="term" value="P:fatty acid elongation, polyunsaturated fatty acid"/>
    <property type="evidence" value="ECO:0007669"/>
    <property type="project" value="TreeGrafter"/>
</dbReference>
<keyword evidence="12" id="KW-1185">Reference proteome</keyword>
<dbReference type="EMBL" id="CAXKWB010020498">
    <property type="protein sequence ID" value="CAL4122632.1"/>
    <property type="molecule type" value="Genomic_DNA"/>
</dbReference>
<evidence type="ECO:0000256" key="1">
    <source>
        <dbReference type="ARBA" id="ARBA00004141"/>
    </source>
</evidence>
<feature type="transmembrane region" description="Helical" evidence="10">
    <location>
        <begin position="243"/>
        <end position="263"/>
    </location>
</feature>
<feature type="non-terminal residue" evidence="11">
    <location>
        <position position="484"/>
    </location>
</feature>
<comment type="caution">
    <text evidence="10">Lacks conserved residue(s) required for the propagation of feature annotation.</text>
</comment>
<keyword evidence="8 10" id="KW-0472">Membrane</keyword>
<dbReference type="PANTHER" id="PTHR11157">
    <property type="entry name" value="FATTY ACID ACYL TRANSFERASE-RELATED"/>
    <property type="match status" value="1"/>
</dbReference>
<feature type="transmembrane region" description="Helical" evidence="10">
    <location>
        <begin position="210"/>
        <end position="231"/>
    </location>
</feature>
<feature type="transmembrane region" description="Helical" evidence="10">
    <location>
        <begin position="324"/>
        <end position="342"/>
    </location>
</feature>
<dbReference type="Proteomes" id="UP001497623">
    <property type="component" value="Unassembled WGS sequence"/>
</dbReference>
<reference evidence="11 12" key="1">
    <citation type="submission" date="2024-05" db="EMBL/GenBank/DDBJ databases">
        <authorList>
            <person name="Wallberg A."/>
        </authorList>
    </citation>
    <scope>NUCLEOTIDE SEQUENCE [LARGE SCALE GENOMIC DNA]</scope>
</reference>
<evidence type="ECO:0000256" key="10">
    <source>
        <dbReference type="RuleBase" id="RU361115"/>
    </source>
</evidence>
<dbReference type="GO" id="GO:0019367">
    <property type="term" value="P:fatty acid elongation, saturated fatty acid"/>
    <property type="evidence" value="ECO:0007669"/>
    <property type="project" value="TreeGrafter"/>
</dbReference>
<evidence type="ECO:0000256" key="9">
    <source>
        <dbReference type="ARBA" id="ARBA00023160"/>
    </source>
</evidence>
<keyword evidence="6 10" id="KW-1133">Transmembrane helix</keyword>
<gene>
    <name evidence="11" type="ORF">MNOR_LOCUS23354</name>
</gene>
<protein>
    <recommendedName>
        <fullName evidence="10">Elongation of very long chain fatty acids protein</fullName>
        <ecNumber evidence="10">2.3.1.199</ecNumber>
    </recommendedName>
    <alternativeName>
        <fullName evidence="10">Very-long-chain 3-oxoacyl-CoA synthase</fullName>
    </alternativeName>
</protein>
<dbReference type="PANTHER" id="PTHR11157:SF167">
    <property type="entry name" value="ELONGATION OF VERY LONG CHAIN FATTY ACIDS PROTEIN"/>
    <property type="match status" value="1"/>
</dbReference>
<keyword evidence="3 10" id="KW-0808">Transferase</keyword>
<feature type="transmembrane region" description="Helical" evidence="10">
    <location>
        <begin position="293"/>
        <end position="312"/>
    </location>
</feature>
<dbReference type="AlphaFoldDB" id="A0AAV2REZ6"/>
<dbReference type="GO" id="GO:0009922">
    <property type="term" value="F:fatty acid elongase activity"/>
    <property type="evidence" value="ECO:0007669"/>
    <property type="project" value="UniProtKB-EC"/>
</dbReference>
<evidence type="ECO:0000313" key="12">
    <source>
        <dbReference type="Proteomes" id="UP001497623"/>
    </source>
</evidence>
<dbReference type="Pfam" id="PF01151">
    <property type="entry name" value="ELO"/>
    <property type="match status" value="1"/>
</dbReference>
<keyword evidence="7 10" id="KW-0443">Lipid metabolism</keyword>
<keyword evidence="2 10" id="KW-0444">Lipid biosynthesis</keyword>
<accession>A0AAV2REZ6</accession>
<dbReference type="EC" id="2.3.1.199" evidence="10"/>
<dbReference type="GO" id="GO:0030148">
    <property type="term" value="P:sphingolipid biosynthetic process"/>
    <property type="evidence" value="ECO:0007669"/>
    <property type="project" value="TreeGrafter"/>
</dbReference>
<evidence type="ECO:0000256" key="3">
    <source>
        <dbReference type="ARBA" id="ARBA00022679"/>
    </source>
</evidence>
<comment type="subcellular location">
    <subcellularLocation>
        <location evidence="1">Membrane</location>
        <topology evidence="1">Multi-pass membrane protein</topology>
    </subcellularLocation>
</comment>
<proteinExistence type="inferred from homology"/>
<dbReference type="InterPro" id="IPR002076">
    <property type="entry name" value="ELO_fam"/>
</dbReference>
<feature type="transmembrane region" description="Helical" evidence="10">
    <location>
        <begin position="172"/>
        <end position="190"/>
    </location>
</feature>
<comment type="catalytic activity">
    <reaction evidence="10">
        <text>a very-long-chain acyl-CoA + malonyl-CoA + H(+) = a very-long-chain 3-oxoacyl-CoA + CO2 + CoA</text>
        <dbReference type="Rhea" id="RHEA:32727"/>
        <dbReference type="ChEBI" id="CHEBI:15378"/>
        <dbReference type="ChEBI" id="CHEBI:16526"/>
        <dbReference type="ChEBI" id="CHEBI:57287"/>
        <dbReference type="ChEBI" id="CHEBI:57384"/>
        <dbReference type="ChEBI" id="CHEBI:90725"/>
        <dbReference type="ChEBI" id="CHEBI:90736"/>
        <dbReference type="EC" id="2.3.1.199"/>
    </reaction>
</comment>
<dbReference type="GO" id="GO:0005789">
    <property type="term" value="C:endoplasmic reticulum membrane"/>
    <property type="evidence" value="ECO:0007669"/>
    <property type="project" value="TreeGrafter"/>
</dbReference>
<evidence type="ECO:0000256" key="4">
    <source>
        <dbReference type="ARBA" id="ARBA00022692"/>
    </source>
</evidence>
<evidence type="ECO:0000256" key="5">
    <source>
        <dbReference type="ARBA" id="ARBA00022832"/>
    </source>
</evidence>
<feature type="transmembrane region" description="Helical" evidence="10">
    <location>
        <begin position="415"/>
        <end position="432"/>
    </location>
</feature>
<evidence type="ECO:0000256" key="8">
    <source>
        <dbReference type="ARBA" id="ARBA00023136"/>
    </source>
</evidence>
<evidence type="ECO:0000313" key="11">
    <source>
        <dbReference type="EMBL" id="CAL4122632.1"/>
    </source>
</evidence>
<dbReference type="GO" id="GO:0034625">
    <property type="term" value="P:fatty acid elongation, monounsaturated fatty acid"/>
    <property type="evidence" value="ECO:0007669"/>
    <property type="project" value="TreeGrafter"/>
</dbReference>
<evidence type="ECO:0000256" key="6">
    <source>
        <dbReference type="ARBA" id="ARBA00022989"/>
    </source>
</evidence>
<comment type="caution">
    <text evidence="11">The sequence shown here is derived from an EMBL/GenBank/DDBJ whole genome shotgun (WGS) entry which is preliminary data.</text>
</comment>
<evidence type="ECO:0000256" key="2">
    <source>
        <dbReference type="ARBA" id="ARBA00022516"/>
    </source>
</evidence>
<evidence type="ECO:0000256" key="7">
    <source>
        <dbReference type="ARBA" id="ARBA00023098"/>
    </source>
</evidence>
<feature type="transmembrane region" description="Helical" evidence="10">
    <location>
        <begin position="382"/>
        <end position="403"/>
    </location>
</feature>
<sequence>MDISNKLLCIMIFNKLFHCQERKTLTKISKELIFEAAADSLIRKAIYDCAALKGIFHPPYESQLIGNEKLFSRHCGINNPAGNSSFSRHCGISNPAGRGNRKDSSSVRWQILSQYMSWRNLDLFVKGIRLDGERDAAPEAAKLSLAGPTNGSAAADDSELDQKAKAALHRNGLISAVIILIMYYYGNTIVTSSMQLDSRQNDWLLMKSPLPILLVTMLFIVTVTVIGPWYMRGREPIKGLKKYMIAYNAVQVVFSGYIFYLMIVGGWNGSYSLRCQPCDYSNDPMAVTMLYGAYWYFFSKFVDFFDTFFFVLNKKYEHISLLHVIHHSIMPVNTYFVIRYMPGGHSTFIGLLNSFVHVVMYFYYGVSALGPQYRKYLWWKKYLTKMQIMQFVAVLTHNAQLAFIDCPIPSAMTRWLGGTTVIFLVLFSDFYVKAYLQHKKKREIAKQAKKDLLENYDENSKIVKEGMTHSTAFSKGVSMPKTEL</sequence>
<keyword evidence="4 10" id="KW-0812">Transmembrane</keyword>
<keyword evidence="5 10" id="KW-0276">Fatty acid metabolism</keyword>
<keyword evidence="9 10" id="KW-0275">Fatty acid biosynthesis</keyword>